<dbReference type="PANTHER" id="PTHR35761:SF1">
    <property type="entry name" value="PROTEIN SENSITIVE TO UV 2"/>
    <property type="match status" value="1"/>
</dbReference>
<evidence type="ECO:0000313" key="3">
    <source>
        <dbReference type="Proteomes" id="UP001634007"/>
    </source>
</evidence>
<keyword evidence="3" id="KW-1185">Reference proteome</keyword>
<reference evidence="2 3" key="1">
    <citation type="submission" date="2024-11" db="EMBL/GenBank/DDBJ databases">
        <title>Chromosome-level genome assembly of Eucalyptus globulus Labill. provides insights into its genome evolution.</title>
        <authorList>
            <person name="Li X."/>
        </authorList>
    </citation>
    <scope>NUCLEOTIDE SEQUENCE [LARGE SCALE GENOMIC DNA]</scope>
    <source>
        <strain evidence="2">CL2024</strain>
        <tissue evidence="2">Fresh tender leaves</tissue>
    </source>
</reference>
<feature type="region of interest" description="Disordered" evidence="1">
    <location>
        <begin position="145"/>
        <end position="177"/>
    </location>
</feature>
<evidence type="ECO:0000256" key="1">
    <source>
        <dbReference type="SAM" id="MobiDB-lite"/>
    </source>
</evidence>
<dbReference type="InterPro" id="IPR044952">
    <property type="entry name" value="SUV2"/>
</dbReference>
<feature type="region of interest" description="Disordered" evidence="1">
    <location>
        <begin position="24"/>
        <end position="121"/>
    </location>
</feature>
<dbReference type="PANTHER" id="PTHR35761">
    <property type="entry name" value="ATR INTERACTING PROTEIN"/>
    <property type="match status" value="1"/>
</dbReference>
<organism evidence="2 3">
    <name type="scientific">Eucalyptus globulus</name>
    <name type="common">Tasmanian blue gum</name>
    <dbReference type="NCBI Taxonomy" id="34317"/>
    <lineage>
        <taxon>Eukaryota</taxon>
        <taxon>Viridiplantae</taxon>
        <taxon>Streptophyta</taxon>
        <taxon>Embryophyta</taxon>
        <taxon>Tracheophyta</taxon>
        <taxon>Spermatophyta</taxon>
        <taxon>Magnoliopsida</taxon>
        <taxon>eudicotyledons</taxon>
        <taxon>Gunneridae</taxon>
        <taxon>Pentapetalae</taxon>
        <taxon>rosids</taxon>
        <taxon>malvids</taxon>
        <taxon>Myrtales</taxon>
        <taxon>Myrtaceae</taxon>
        <taxon>Myrtoideae</taxon>
        <taxon>Eucalypteae</taxon>
        <taxon>Eucalyptus</taxon>
    </lineage>
</organism>
<comment type="caution">
    <text evidence="2">The sequence shown here is derived from an EMBL/GenBank/DDBJ whole genome shotgun (WGS) entry which is preliminary data.</text>
</comment>
<feature type="compositionally biased region" description="Pro residues" evidence="1">
    <location>
        <begin position="35"/>
        <end position="62"/>
    </location>
</feature>
<evidence type="ECO:0000313" key="2">
    <source>
        <dbReference type="EMBL" id="KAL3738649.1"/>
    </source>
</evidence>
<proteinExistence type="predicted"/>
<gene>
    <name evidence="2" type="ORF">ACJRO7_020087</name>
</gene>
<protein>
    <submittedName>
        <fullName evidence="2">Uncharacterized protein</fullName>
    </submittedName>
</protein>
<feature type="compositionally biased region" description="Low complexity" evidence="1">
    <location>
        <begin position="63"/>
        <end position="81"/>
    </location>
</feature>
<dbReference type="InterPro" id="IPR016024">
    <property type="entry name" value="ARM-type_fold"/>
</dbReference>
<dbReference type="SUPFAM" id="SSF48371">
    <property type="entry name" value="ARM repeat"/>
    <property type="match status" value="1"/>
</dbReference>
<accession>A0ABD3KFD4</accession>
<dbReference type="EMBL" id="JBJKBG010000005">
    <property type="protein sequence ID" value="KAL3738649.1"/>
    <property type="molecule type" value="Genomic_DNA"/>
</dbReference>
<feature type="compositionally biased region" description="Low complexity" evidence="1">
    <location>
        <begin position="103"/>
        <end position="119"/>
    </location>
</feature>
<sequence>MEEEGEGGGFEEWDADFLDQVIQVEERALSGNPSQIPPPTPSSSSLPPPPPSYLPPPQPSRPPAQAAAAAASSSSLDYAAPVSYSPPRELSQRPPNGAAARTASALPSSFPSAAPSSGSFKEFEIERLKRELGYVSKEIAYREPEHAKYRKERGKKGEQFKSVSSHDGGKLADNPSSKRIGLDKGVATSVNVVLEVENAKLLNNQARSQTKIESTSKTVGIQTDEAGETPGIQFNNDLYAHRGLSKKLLSVWSPSLDQNAGRSLLPKLYVASHSLFRCMGIDVSSKIKIDSLADGSSTDFSWLCHPHPLTASEAAKMSKFHSVFTKVSNGVSQLEALIQPLFDLCRLDNVNIVHRSLCILHMILKHLCSEERKCGERENIIVEGLLSKKSFSCIRECGSGISGHPLSVNWDERSPTVYGSHGLSSSDPEFKLTKSHSMLLFSFQDWVSIIELMCQLVQKDTEECIRVEAVSIMNLILLRGSAYEDREKFGCPPVLESISTLLKKESGLCVQEQALHLLFLLLNSPKILEMFFCGFKKRECASSMDGNEDKNMTIFGGSDVILEGLADCLSSRGSGIQDLKLQRRATILLAFLASSGTTGFEILMNHKLSNGANFLMLILQALISEMDVEAGGPTEAPDILKERSLLMREALIFLNRLVSNPAYSAASLQMLTNSRDMASLTVNVANRMSQRNIRIMQLDSMHRQMRESEVVELGRAFKRRVYAYLGDHVS</sequence>
<name>A0ABD3KFD4_EUCGL</name>
<dbReference type="Proteomes" id="UP001634007">
    <property type="component" value="Unassembled WGS sequence"/>
</dbReference>
<dbReference type="AlphaFoldDB" id="A0ABD3KFD4"/>